<dbReference type="Proteomes" id="UP000579945">
    <property type="component" value="Unassembled WGS sequence"/>
</dbReference>
<dbReference type="EMBL" id="JACIBV010000001">
    <property type="protein sequence ID" value="MBB3728390.1"/>
    <property type="molecule type" value="Genomic_DNA"/>
</dbReference>
<evidence type="ECO:0000313" key="2">
    <source>
        <dbReference type="EMBL" id="MBB3728390.1"/>
    </source>
</evidence>
<dbReference type="SUPFAM" id="SSF52218">
    <property type="entry name" value="Flavoproteins"/>
    <property type="match status" value="1"/>
</dbReference>
<dbReference type="GeneID" id="95390624"/>
<dbReference type="Gene3D" id="3.40.50.360">
    <property type="match status" value="1"/>
</dbReference>
<dbReference type="Pfam" id="PF03358">
    <property type="entry name" value="FMN_red"/>
    <property type="match status" value="1"/>
</dbReference>
<gene>
    <name evidence="2" type="ORF">FHR33_004250</name>
</gene>
<dbReference type="AlphaFoldDB" id="A0A7W5V6Z5"/>
<organism evidence="2 3">
    <name type="scientific">Nonomuraea dietziae</name>
    <dbReference type="NCBI Taxonomy" id="65515"/>
    <lineage>
        <taxon>Bacteria</taxon>
        <taxon>Bacillati</taxon>
        <taxon>Actinomycetota</taxon>
        <taxon>Actinomycetes</taxon>
        <taxon>Streptosporangiales</taxon>
        <taxon>Streptosporangiaceae</taxon>
        <taxon>Nonomuraea</taxon>
    </lineage>
</organism>
<feature type="domain" description="NADPH-dependent FMN reductase-like" evidence="1">
    <location>
        <begin position="14"/>
        <end position="117"/>
    </location>
</feature>
<dbReference type="InterPro" id="IPR029039">
    <property type="entry name" value="Flavoprotein-like_sf"/>
</dbReference>
<accession>A0A7W5V6Z5</accession>
<sequence>MRLAFIIGGGADGLAVAEWLSYLACPRGFEVDLLDLQAAGLPEVCSHEVPTPPAVQDLVPWLAAADAFVVVIPECFPMSLVDWCAPQWRARPAAFAGRQDATEAAGPLRPFFATTVAEVIRYGRPRSADRVLSLLRREN</sequence>
<reference evidence="2 3" key="1">
    <citation type="submission" date="2020-08" db="EMBL/GenBank/DDBJ databases">
        <title>Sequencing the genomes of 1000 actinobacteria strains.</title>
        <authorList>
            <person name="Klenk H.-P."/>
        </authorList>
    </citation>
    <scope>NUCLEOTIDE SEQUENCE [LARGE SCALE GENOMIC DNA]</scope>
    <source>
        <strain evidence="2 3">DSM 44320</strain>
    </source>
</reference>
<comment type="caution">
    <text evidence="2">The sequence shown here is derived from an EMBL/GenBank/DDBJ whole genome shotgun (WGS) entry which is preliminary data.</text>
</comment>
<name>A0A7W5V6Z5_9ACTN</name>
<proteinExistence type="predicted"/>
<dbReference type="GO" id="GO:0016491">
    <property type="term" value="F:oxidoreductase activity"/>
    <property type="evidence" value="ECO:0007669"/>
    <property type="project" value="InterPro"/>
</dbReference>
<evidence type="ECO:0000313" key="3">
    <source>
        <dbReference type="Proteomes" id="UP000579945"/>
    </source>
</evidence>
<evidence type="ECO:0000259" key="1">
    <source>
        <dbReference type="Pfam" id="PF03358"/>
    </source>
</evidence>
<dbReference type="RefSeq" id="WP_246452020.1">
    <property type="nucleotide sequence ID" value="NZ_BAAAXX010000101.1"/>
</dbReference>
<protein>
    <submittedName>
        <fullName evidence="2">NAD(P)H-dependent FMN reductase</fullName>
    </submittedName>
</protein>
<dbReference type="InterPro" id="IPR005025">
    <property type="entry name" value="FMN_Rdtase-like_dom"/>
</dbReference>
<keyword evidence="3" id="KW-1185">Reference proteome</keyword>